<protein>
    <submittedName>
        <fullName evidence="2">Uncharacterized protein</fullName>
    </submittedName>
</protein>
<dbReference type="KEGG" id="pfy:PFICI_09131"/>
<dbReference type="InParanoid" id="W3WZI2"/>
<dbReference type="AlphaFoldDB" id="W3WZI2"/>
<sequence length="301" mass="32695">MQNSTDDPSITAPQDRSTPLVEESHDHAQQPSPPPSSGRVPDALTAQMSSMVSKMVSLTDDHNEETVFAAEIHMGLSPAAPLGLRPGILLHDGPSKENRLLGAAAWRTPFSPNSLAFSIRSALLLPPFVPGGSSPGFIEEIMTVRHRSPYGATRGLSCTATSVAVPYQCQVRPDNDFGFYFSTGLGRNGDVTRENFCWRKVEKHGADDIGSGGFDLVQLPAAAGQASVSDGERLATLRWLKKFTRRFSLKFSHVGGSDMGVYDDRWRLVVVITALRLWHLHVNGRTSKTMISIGGMLRGKL</sequence>
<dbReference type="STRING" id="1229662.W3WZI2"/>
<proteinExistence type="predicted"/>
<feature type="region of interest" description="Disordered" evidence="1">
    <location>
        <begin position="1"/>
        <end position="42"/>
    </location>
</feature>
<dbReference type="GeneID" id="19274144"/>
<evidence type="ECO:0000256" key="1">
    <source>
        <dbReference type="SAM" id="MobiDB-lite"/>
    </source>
</evidence>
<dbReference type="OrthoDB" id="5073671at2759"/>
<dbReference type="Proteomes" id="UP000030651">
    <property type="component" value="Unassembled WGS sequence"/>
</dbReference>
<dbReference type="RefSeq" id="XP_007835903.1">
    <property type="nucleotide sequence ID" value="XM_007837712.1"/>
</dbReference>
<reference evidence="3" key="1">
    <citation type="journal article" date="2015" name="BMC Genomics">
        <title>Genomic and transcriptomic analysis of the endophytic fungus Pestalotiopsis fici reveals its lifestyle and high potential for synthesis of natural products.</title>
        <authorList>
            <person name="Wang X."/>
            <person name="Zhang X."/>
            <person name="Liu L."/>
            <person name="Xiang M."/>
            <person name="Wang W."/>
            <person name="Sun X."/>
            <person name="Che Y."/>
            <person name="Guo L."/>
            <person name="Liu G."/>
            <person name="Guo L."/>
            <person name="Wang C."/>
            <person name="Yin W.B."/>
            <person name="Stadler M."/>
            <person name="Zhang X."/>
            <person name="Liu X."/>
        </authorList>
    </citation>
    <scope>NUCLEOTIDE SEQUENCE [LARGE SCALE GENOMIC DNA]</scope>
    <source>
        <strain evidence="3">W106-1 / CGMCC3.15140</strain>
    </source>
</reference>
<gene>
    <name evidence="2" type="ORF">PFICI_09131</name>
</gene>
<dbReference type="HOGENOM" id="CLU_924712_0_0_1"/>
<evidence type="ECO:0000313" key="2">
    <source>
        <dbReference type="EMBL" id="ETS79278.1"/>
    </source>
</evidence>
<dbReference type="EMBL" id="KI912114">
    <property type="protein sequence ID" value="ETS79278.1"/>
    <property type="molecule type" value="Genomic_DNA"/>
</dbReference>
<keyword evidence="3" id="KW-1185">Reference proteome</keyword>
<accession>W3WZI2</accession>
<dbReference type="eggNOG" id="ENOG502SP9W">
    <property type="taxonomic scope" value="Eukaryota"/>
</dbReference>
<evidence type="ECO:0000313" key="3">
    <source>
        <dbReference type="Proteomes" id="UP000030651"/>
    </source>
</evidence>
<feature type="compositionally biased region" description="Polar residues" evidence="1">
    <location>
        <begin position="1"/>
        <end position="17"/>
    </location>
</feature>
<organism evidence="2 3">
    <name type="scientific">Pestalotiopsis fici (strain W106-1 / CGMCC3.15140)</name>
    <dbReference type="NCBI Taxonomy" id="1229662"/>
    <lineage>
        <taxon>Eukaryota</taxon>
        <taxon>Fungi</taxon>
        <taxon>Dikarya</taxon>
        <taxon>Ascomycota</taxon>
        <taxon>Pezizomycotina</taxon>
        <taxon>Sordariomycetes</taxon>
        <taxon>Xylariomycetidae</taxon>
        <taxon>Amphisphaeriales</taxon>
        <taxon>Sporocadaceae</taxon>
        <taxon>Pestalotiopsis</taxon>
    </lineage>
</organism>
<name>W3WZI2_PESFW</name>